<evidence type="ECO:0000313" key="4">
    <source>
        <dbReference type="EMBL" id="KPI45541.1"/>
    </source>
</evidence>
<keyword evidence="5" id="KW-1185">Reference proteome</keyword>
<dbReference type="RefSeq" id="XP_018005504.1">
    <property type="nucleotide sequence ID" value="XM_018148024.1"/>
</dbReference>
<proteinExistence type="predicted"/>
<dbReference type="InterPro" id="IPR029056">
    <property type="entry name" value="Ribokinase-like"/>
</dbReference>
<feature type="domain" description="Carbohydrate kinase PfkB" evidence="3">
    <location>
        <begin position="291"/>
        <end position="343"/>
    </location>
</feature>
<evidence type="ECO:0000313" key="5">
    <source>
        <dbReference type="Proteomes" id="UP000038010"/>
    </source>
</evidence>
<dbReference type="STRING" id="1664694.A0A0N0NRV8"/>
<gene>
    <name evidence="4" type="ORF">AB675_763</name>
</gene>
<dbReference type="AlphaFoldDB" id="A0A0N0NRV8"/>
<dbReference type="Pfam" id="PF00294">
    <property type="entry name" value="PfkB"/>
    <property type="match status" value="1"/>
</dbReference>
<dbReference type="VEuPathDB" id="FungiDB:AB675_763"/>
<dbReference type="Proteomes" id="UP000038010">
    <property type="component" value="Unassembled WGS sequence"/>
</dbReference>
<feature type="compositionally biased region" description="Polar residues" evidence="2">
    <location>
        <begin position="283"/>
        <end position="300"/>
    </location>
</feature>
<evidence type="ECO:0000259" key="3">
    <source>
        <dbReference type="Pfam" id="PF00294"/>
    </source>
</evidence>
<dbReference type="PANTHER" id="PTHR47098">
    <property type="entry name" value="PROTEIN MAK32"/>
    <property type="match status" value="1"/>
</dbReference>
<protein>
    <recommendedName>
        <fullName evidence="3">Carbohydrate kinase PfkB domain-containing protein</fullName>
    </recommendedName>
</protein>
<keyword evidence="1" id="KW-0175">Coiled coil</keyword>
<reference evidence="4 5" key="1">
    <citation type="submission" date="2015-06" db="EMBL/GenBank/DDBJ databases">
        <title>Draft genome of the ant-associated black yeast Phialophora attae CBS 131958.</title>
        <authorList>
            <person name="Moreno L.F."/>
            <person name="Stielow B.J."/>
            <person name="de Hoog S."/>
            <person name="Vicente V.A."/>
            <person name="Weiss V.A."/>
            <person name="de Vries M."/>
            <person name="Cruz L.M."/>
            <person name="Souza E.M."/>
        </authorList>
    </citation>
    <scope>NUCLEOTIDE SEQUENCE [LARGE SCALE GENOMIC DNA]</scope>
    <source>
        <strain evidence="4 5">CBS 131958</strain>
    </source>
</reference>
<organism evidence="4 5">
    <name type="scientific">Cyphellophora attinorum</name>
    <dbReference type="NCBI Taxonomy" id="1664694"/>
    <lineage>
        <taxon>Eukaryota</taxon>
        <taxon>Fungi</taxon>
        <taxon>Dikarya</taxon>
        <taxon>Ascomycota</taxon>
        <taxon>Pezizomycotina</taxon>
        <taxon>Eurotiomycetes</taxon>
        <taxon>Chaetothyriomycetidae</taxon>
        <taxon>Chaetothyriales</taxon>
        <taxon>Cyphellophoraceae</taxon>
        <taxon>Cyphellophora</taxon>
    </lineage>
</organism>
<dbReference type="EMBL" id="LFJN01000001">
    <property type="protein sequence ID" value="KPI45541.1"/>
    <property type="molecule type" value="Genomic_DNA"/>
</dbReference>
<feature type="coiled-coil region" evidence="1">
    <location>
        <begin position="366"/>
        <end position="407"/>
    </location>
</feature>
<dbReference type="PANTHER" id="PTHR47098:SF1">
    <property type="entry name" value="PFKB FAMILY CARBOHYDRATE KINASE SUPERFAMILY (AFU_ORTHOLOGUE AFUA_4G09500)"/>
    <property type="match status" value="1"/>
</dbReference>
<evidence type="ECO:0000256" key="1">
    <source>
        <dbReference type="SAM" id="Coils"/>
    </source>
</evidence>
<dbReference type="OrthoDB" id="497927at2759"/>
<dbReference type="Gene3D" id="3.40.1190.20">
    <property type="match status" value="1"/>
</dbReference>
<accession>A0A0N0NRV8</accession>
<dbReference type="SUPFAM" id="SSF53613">
    <property type="entry name" value="Ribokinase-like"/>
    <property type="match status" value="1"/>
</dbReference>
<evidence type="ECO:0000256" key="2">
    <source>
        <dbReference type="SAM" id="MobiDB-lite"/>
    </source>
</evidence>
<sequence>MASSSPTTFTSLGQTVLDDVYVSDTLVAKNALGGGAVWSAIGARVFAKGGQEVALQVAGGEDFPASAEEELRGYGIALDLERRQGATSTRAELRYANSSLETRAVKFSGDLIRPDPSNLPNFMLASKVVHLDCAPEDVSGYVDNLNQYRPPDASHQVSLIIYEPCPSTCVSENVSDHLTSLLDAIKNVDVFSPNHIELLAFFDQKPNMPFDAGQIEAYARICLLSGVGRYGEGLLVVRCAENGALVMSDWREEPATWVPAYWTNTERGIASTDDDDDDNDTNQIESHSTMSTTPTRHPSVVDTTGAGNAFLGGFAIGLWRTGDPMRAACYGAVSSSFVVQQIGLPKLTGPSIAAPDTSSKTSSKANSEIIKVMQEMRAEIRELSKTYDNFKKDAADARRRLRRGLEEGEEKWNGDSPAERLRTLYAKAGLNPDDYNGETFTLKEAAATWLGQWLTASSDDGSIFLG</sequence>
<dbReference type="GeneID" id="28739893"/>
<comment type="caution">
    <text evidence="4">The sequence shown here is derived from an EMBL/GenBank/DDBJ whole genome shotgun (WGS) entry which is preliminary data.</text>
</comment>
<dbReference type="InterPro" id="IPR011611">
    <property type="entry name" value="PfkB_dom"/>
</dbReference>
<feature type="region of interest" description="Disordered" evidence="2">
    <location>
        <begin position="268"/>
        <end position="300"/>
    </location>
</feature>
<name>A0A0N0NRV8_9EURO</name>